<dbReference type="RefSeq" id="WP_206718859.1">
    <property type="nucleotide sequence ID" value="NZ_CP071091.1"/>
</dbReference>
<evidence type="ECO:0000313" key="2">
    <source>
        <dbReference type="EMBL" id="QSQ17225.1"/>
    </source>
</evidence>
<keyword evidence="3" id="KW-1185">Reference proteome</keyword>
<reference evidence="2 3" key="1">
    <citation type="submission" date="2021-02" db="EMBL/GenBank/DDBJ databases">
        <title>De Novo genome assembly of isolated myxobacteria.</title>
        <authorList>
            <person name="Stevens D.C."/>
        </authorList>
    </citation>
    <scope>NUCLEOTIDE SEQUENCE [LARGE SCALE GENOMIC DNA]</scope>
    <source>
        <strain evidence="2 3">SCHIC003</strain>
    </source>
</reference>
<accession>A0ABX7NEL1</accession>
<evidence type="ECO:0000256" key="1">
    <source>
        <dbReference type="SAM" id="MobiDB-lite"/>
    </source>
</evidence>
<dbReference type="Proteomes" id="UP000663090">
    <property type="component" value="Chromosome"/>
</dbReference>
<evidence type="ECO:0000313" key="3">
    <source>
        <dbReference type="Proteomes" id="UP000663090"/>
    </source>
</evidence>
<name>A0ABX7NEL1_9BACT</name>
<proteinExistence type="predicted"/>
<dbReference type="EMBL" id="CP071091">
    <property type="protein sequence ID" value="QSQ17225.1"/>
    <property type="molecule type" value="Genomic_DNA"/>
</dbReference>
<feature type="compositionally biased region" description="Polar residues" evidence="1">
    <location>
        <begin position="177"/>
        <end position="188"/>
    </location>
</feature>
<gene>
    <name evidence="2" type="ORF">JY572_14690</name>
</gene>
<organism evidence="2 3">
    <name type="scientific">Myxococcus landrumensis</name>
    <dbReference type="NCBI Taxonomy" id="2813577"/>
    <lineage>
        <taxon>Bacteria</taxon>
        <taxon>Pseudomonadati</taxon>
        <taxon>Myxococcota</taxon>
        <taxon>Myxococcia</taxon>
        <taxon>Myxococcales</taxon>
        <taxon>Cystobacterineae</taxon>
        <taxon>Myxococcaceae</taxon>
        <taxon>Myxococcus</taxon>
    </lineage>
</organism>
<sequence length="316" mass="32785">MTKPALQHLAHHLRGYTDFKCLAHDDGNELLLFGQGQRQGRTGRIPKLQAQHAMEDGGEAALLAVAREALGITEPMTGAEVRVLCANLAWTRAQAQAGLNESAALELRLLARELGAIQLCARGEASPADCPAPSTAPPPTEGESVLSVHIGEKHFAVTCPPTEALVKLGELVEAASSNERNAPSTATPANGAGVATPAEGAAPSPAFGVARTPDSPLCTCKSARPHSLDFVAHVDTTDAREELEQLDRRAAAVAERLRAAHSPVTISEMSGAINSASSFIGVITAAGSRVSTETIGRAVQSALALVERAEQLARGA</sequence>
<feature type="region of interest" description="Disordered" evidence="1">
    <location>
        <begin position="177"/>
        <end position="199"/>
    </location>
</feature>
<protein>
    <submittedName>
        <fullName evidence="2">Uncharacterized protein</fullName>
    </submittedName>
</protein>